<dbReference type="EMBL" id="PQXF01000098">
    <property type="protein sequence ID" value="PXF56543.1"/>
    <property type="molecule type" value="Genomic_DNA"/>
</dbReference>
<evidence type="ECO:0000313" key="1">
    <source>
        <dbReference type="EMBL" id="PXF56543.1"/>
    </source>
</evidence>
<organism evidence="1 2">
    <name type="scientific">Candidatus Methanogaster sp</name>
    <dbReference type="NCBI Taxonomy" id="3386292"/>
    <lineage>
        <taxon>Archaea</taxon>
        <taxon>Methanobacteriati</taxon>
        <taxon>Methanobacteriota</taxon>
        <taxon>Stenosarchaea group</taxon>
        <taxon>Methanomicrobia</taxon>
        <taxon>Methanosarcinales</taxon>
        <taxon>ANME-2 cluster</taxon>
        <taxon>Candidatus Methanogasteraceae</taxon>
        <taxon>Candidatus Methanogaster</taxon>
    </lineage>
</organism>
<reference evidence="1" key="1">
    <citation type="submission" date="2018-01" db="EMBL/GenBank/DDBJ databases">
        <authorList>
            <person name="Krukenberg V."/>
        </authorList>
    </citation>
    <scope>NUCLEOTIDE SEQUENCE</scope>
    <source>
        <strain evidence="1">E20ANME2</strain>
    </source>
</reference>
<evidence type="ECO:0000313" key="2">
    <source>
        <dbReference type="Proteomes" id="UP000248329"/>
    </source>
</evidence>
<name>A0AC61KY16_9EURY</name>
<proteinExistence type="predicted"/>
<sequence length="444" mass="51321">MIPPQQILPDRQRKKQLFDQDNDLREPQATAVSQTYSTEELAVEIHKLVDAIAISERTLIALVLFDNLTTRQAVSLQLNKTLQNTVTVKELFLKPESFHITSLIERGCDDEQETQHVLFVYGLGGLPQKQRKQAIISLNLNRETIRQLGHTIVLWVTEDTLSEIVKWAPDFYAWRGGIYDLRTGVSFPSRETIQSPIWLRKASPLAALSRRELEERLQLYRQLLAERQAEGSISKIAVAQTRLEIGKLLHQLGDIEQSIHHFRQTLETYTREAFPENWAMTRNNLANAYSDRIRGERAENIDLAIEHYNQALEVYTREAFPEDWAMTRNNLANAYSNRIRGERAENIDLAIEHYNQALEVYTREAFPEKWAGTQNNLANAYSNRIRGERAENIDLAIKHYNQALEVRTREAFPEDWATTRNNLANAYSNRIRGERAENIDLAIE</sequence>
<dbReference type="Proteomes" id="UP000248329">
    <property type="component" value="Unassembled WGS sequence"/>
</dbReference>
<gene>
    <name evidence="1" type="ORF">C4B59_16740</name>
</gene>
<feature type="non-terminal residue" evidence="1">
    <location>
        <position position="444"/>
    </location>
</feature>
<protein>
    <submittedName>
        <fullName evidence="1">Uncharacterized protein</fullName>
    </submittedName>
</protein>
<accession>A0AC61KY16</accession>
<comment type="caution">
    <text evidence="1">The sequence shown here is derived from an EMBL/GenBank/DDBJ whole genome shotgun (WGS) entry which is preliminary data.</text>
</comment>